<dbReference type="InParanoid" id="G4Z625"/>
<name>G4Z625_PHYSP</name>
<dbReference type="Proteomes" id="UP000002640">
    <property type="component" value="Unassembled WGS sequence"/>
</dbReference>
<dbReference type="SUPFAM" id="SSF46689">
    <property type="entry name" value="Homeodomain-like"/>
    <property type="match status" value="1"/>
</dbReference>
<evidence type="ECO:0000256" key="2">
    <source>
        <dbReference type="SAM" id="MobiDB-lite"/>
    </source>
</evidence>
<dbReference type="KEGG" id="psoj:PHYSODRAFT_298874"/>
<reference evidence="4 5" key="1">
    <citation type="journal article" date="2006" name="Science">
        <title>Phytophthora genome sequences uncover evolutionary origins and mechanisms of pathogenesis.</title>
        <authorList>
            <person name="Tyler B.M."/>
            <person name="Tripathy S."/>
            <person name="Zhang X."/>
            <person name="Dehal P."/>
            <person name="Jiang R.H."/>
            <person name="Aerts A."/>
            <person name="Arredondo F.D."/>
            <person name="Baxter L."/>
            <person name="Bensasson D."/>
            <person name="Beynon J.L."/>
            <person name="Chapman J."/>
            <person name="Damasceno C.M."/>
            <person name="Dorrance A.E."/>
            <person name="Dou D."/>
            <person name="Dickerman A.W."/>
            <person name="Dubchak I.L."/>
            <person name="Garbelotto M."/>
            <person name="Gijzen M."/>
            <person name="Gordon S.G."/>
            <person name="Govers F."/>
            <person name="Grunwald N.J."/>
            <person name="Huang W."/>
            <person name="Ivors K.L."/>
            <person name="Jones R.W."/>
            <person name="Kamoun S."/>
            <person name="Krampis K."/>
            <person name="Lamour K.H."/>
            <person name="Lee M.K."/>
            <person name="McDonald W.H."/>
            <person name="Medina M."/>
            <person name="Meijer H.J."/>
            <person name="Nordberg E.K."/>
            <person name="Maclean D.J."/>
            <person name="Ospina-Giraldo M.D."/>
            <person name="Morris P.F."/>
            <person name="Phuntumart V."/>
            <person name="Putnam N.H."/>
            <person name="Rash S."/>
            <person name="Rose J.K."/>
            <person name="Sakihama Y."/>
            <person name="Salamov A.A."/>
            <person name="Savidor A."/>
            <person name="Scheuring C.F."/>
            <person name="Smith B.M."/>
            <person name="Sobral B.W."/>
            <person name="Terry A."/>
            <person name="Torto-Alalibo T.A."/>
            <person name="Win J."/>
            <person name="Xu Z."/>
            <person name="Zhang H."/>
            <person name="Grigoriev I.V."/>
            <person name="Rokhsar D.S."/>
            <person name="Boore J.L."/>
        </authorList>
    </citation>
    <scope>NUCLEOTIDE SEQUENCE [LARGE SCALE GENOMIC DNA]</scope>
    <source>
        <strain evidence="4 5">P6497</strain>
    </source>
</reference>
<feature type="region of interest" description="Disordered" evidence="2">
    <location>
        <begin position="372"/>
        <end position="443"/>
    </location>
</feature>
<dbReference type="SMART" id="SM00674">
    <property type="entry name" value="CENPB"/>
    <property type="match status" value="1"/>
</dbReference>
<keyword evidence="5" id="KW-1185">Reference proteome</keyword>
<dbReference type="GO" id="GO:0003677">
    <property type="term" value="F:DNA binding"/>
    <property type="evidence" value="ECO:0007669"/>
    <property type="project" value="UniProtKB-KW"/>
</dbReference>
<gene>
    <name evidence="4" type="ORF">PHYSODRAFT_298874</name>
</gene>
<dbReference type="SMR" id="G4Z625"/>
<dbReference type="PANTHER" id="PTHR33324:SF2">
    <property type="entry name" value="MYB_SANT-LIKE DNA-BINDING DOMAIN-CONTAINING PROTEIN"/>
    <property type="match status" value="1"/>
</dbReference>
<feature type="compositionally biased region" description="Acidic residues" evidence="2">
    <location>
        <begin position="170"/>
        <end position="192"/>
    </location>
</feature>
<sequence length="496" mass="55756">MATSSSATRPRRRNLTYRQKLAIVQKKEEEPSWTQRALALWAKEQFRLESRPTQATISNLLRGKSKLLATAVPPDFRSARRVRHPELDRRVLLWVHEQLRLQPVTRLAIQQRAMDLAREMQLPADLSFSKGWVSSFVSRHQLSIGRRGDPPTLQQQQQQQSEVVIVTEEQGQEEEEEEVEEEEEDHSVEVEQETQVAEVAEEEAEVQEGDSTSLQSERREEGRATAELLLDWIAVPGSYSRWWLLKDEEEKEPLCGEINLFLRSHGLRGMSGADIRQQLSTFVMTFQAAHTWLRQTRVEYPAEVEEMTLEQEGIKSHVRHMCPHYERLAPVLAAYVDYDDSAVDAAQGSEVPATATVEAATQVSSEVATQVSKEAATQERSEAQVSSGAATQVSSEVASRSKVGDVDDAADTPPRPAKKPRRQSTGSTAAAAAAAEDDSEDEAKAQKRRLFELECARLQSEIETRNVQLVLEKTLARKKLLDAGISAEEVDRIFPL</sequence>
<keyword evidence="1" id="KW-0238">DNA-binding</keyword>
<dbReference type="PROSITE" id="PS51253">
    <property type="entry name" value="HTH_CENPB"/>
    <property type="match status" value="1"/>
</dbReference>
<evidence type="ECO:0000313" key="4">
    <source>
        <dbReference type="EMBL" id="EGZ20946.1"/>
    </source>
</evidence>
<dbReference type="PANTHER" id="PTHR33324">
    <property type="entry name" value="EXPRESSED PROTEIN"/>
    <property type="match status" value="1"/>
</dbReference>
<dbReference type="GeneID" id="20641660"/>
<evidence type="ECO:0000256" key="1">
    <source>
        <dbReference type="ARBA" id="ARBA00023125"/>
    </source>
</evidence>
<feature type="compositionally biased region" description="Polar residues" evidence="2">
    <location>
        <begin position="383"/>
        <end position="398"/>
    </location>
</feature>
<protein>
    <recommendedName>
        <fullName evidence="3">HTH CENPB-type domain-containing protein</fullName>
    </recommendedName>
</protein>
<evidence type="ECO:0000259" key="3">
    <source>
        <dbReference type="PROSITE" id="PS51253"/>
    </source>
</evidence>
<feature type="domain" description="HTH CENPB-type" evidence="3">
    <location>
        <begin position="75"/>
        <end position="146"/>
    </location>
</feature>
<dbReference type="Pfam" id="PF03221">
    <property type="entry name" value="HTH_Tnp_Tc5"/>
    <property type="match status" value="1"/>
</dbReference>
<evidence type="ECO:0000313" key="5">
    <source>
        <dbReference type="Proteomes" id="UP000002640"/>
    </source>
</evidence>
<dbReference type="EMBL" id="JH159153">
    <property type="protein sequence ID" value="EGZ20946.1"/>
    <property type="molecule type" value="Genomic_DNA"/>
</dbReference>
<feature type="compositionally biased region" description="Acidic residues" evidence="2">
    <location>
        <begin position="199"/>
        <end position="208"/>
    </location>
</feature>
<dbReference type="Gene3D" id="1.10.10.60">
    <property type="entry name" value="Homeodomain-like"/>
    <property type="match status" value="2"/>
</dbReference>
<feature type="region of interest" description="Disordered" evidence="2">
    <location>
        <begin position="166"/>
        <end position="220"/>
    </location>
</feature>
<dbReference type="OMA" id="DWIAVPG"/>
<organism evidence="4 5">
    <name type="scientific">Phytophthora sojae (strain P6497)</name>
    <name type="common">Soybean stem and root rot agent</name>
    <name type="synonym">Phytophthora megasperma f. sp. glycines</name>
    <dbReference type="NCBI Taxonomy" id="1094619"/>
    <lineage>
        <taxon>Eukaryota</taxon>
        <taxon>Sar</taxon>
        <taxon>Stramenopiles</taxon>
        <taxon>Oomycota</taxon>
        <taxon>Peronosporomycetes</taxon>
        <taxon>Peronosporales</taxon>
        <taxon>Peronosporaceae</taxon>
        <taxon>Phytophthora</taxon>
    </lineage>
</organism>
<dbReference type="InterPro" id="IPR006600">
    <property type="entry name" value="HTH_CenpB_DNA-bd_dom"/>
</dbReference>
<dbReference type="RefSeq" id="XP_009523663.1">
    <property type="nucleotide sequence ID" value="XM_009525368.1"/>
</dbReference>
<dbReference type="InterPro" id="IPR009057">
    <property type="entry name" value="Homeodomain-like_sf"/>
</dbReference>
<accession>G4Z625</accession>
<proteinExistence type="predicted"/>
<dbReference type="AlphaFoldDB" id="G4Z625"/>